<dbReference type="PROSITE" id="PS51294">
    <property type="entry name" value="HTH_MYB"/>
    <property type="match status" value="1"/>
</dbReference>
<dbReference type="AlphaFoldDB" id="A0A8T2R0W8"/>
<keyword evidence="3" id="KW-0539">Nucleus</keyword>
<accession>A0A8T2R0W8</accession>
<dbReference type="InterPro" id="IPR025756">
    <property type="entry name" value="Myb_CC_LHEQLE"/>
</dbReference>
<dbReference type="InterPro" id="IPR009057">
    <property type="entry name" value="Homeodomain-like_sf"/>
</dbReference>
<dbReference type="GO" id="GO:0003700">
    <property type="term" value="F:DNA-binding transcription factor activity"/>
    <property type="evidence" value="ECO:0007669"/>
    <property type="project" value="InterPro"/>
</dbReference>
<dbReference type="NCBIfam" id="TIGR01557">
    <property type="entry name" value="myb_SHAQKYF"/>
    <property type="match status" value="1"/>
</dbReference>
<evidence type="ECO:0000313" key="5">
    <source>
        <dbReference type="EMBL" id="KAH7289265.1"/>
    </source>
</evidence>
<proteinExistence type="predicted"/>
<dbReference type="Pfam" id="PF00249">
    <property type="entry name" value="Myb_DNA-binding"/>
    <property type="match status" value="1"/>
</dbReference>
<evidence type="ECO:0000256" key="3">
    <source>
        <dbReference type="ARBA" id="ARBA00023242"/>
    </source>
</evidence>
<protein>
    <recommendedName>
        <fullName evidence="4">HTH myb-type domain-containing protein</fullName>
    </recommendedName>
</protein>
<evidence type="ECO:0000259" key="4">
    <source>
        <dbReference type="PROSITE" id="PS51294"/>
    </source>
</evidence>
<dbReference type="FunFam" id="1.10.10.60:FF:000002">
    <property type="entry name" value="Myb family transcription factor"/>
    <property type="match status" value="1"/>
</dbReference>
<dbReference type="InterPro" id="IPR001005">
    <property type="entry name" value="SANT/Myb"/>
</dbReference>
<name>A0A8T2R0W8_CERRI</name>
<comment type="caution">
    <text evidence="5">The sequence shown here is derived from an EMBL/GenBank/DDBJ whole genome shotgun (WGS) entry which is preliminary data.</text>
</comment>
<dbReference type="OrthoDB" id="551907at2759"/>
<sequence length="429" mass="47258">MYHIDKFGSATAGAYPHHMHAFNGKLQQGNNVSGDGAVVLSTDPKPRLRWTADLHDRFVDAVTQLGGADRATPKSVMRLMNVKGLTLYHLKSHLQKYRLGKQSHKEAPSEAISKSATTTSMNVDQSVMKPTISHTSSQDSVSENMQVSDTLGFQIEVQRKLHEQLEVQRRLQVRIEAQGRYLQSILEKAQRTLAGQTVTNIGLEAARAELSDLASKVSNDCFSLVVNRPCSDAEGGHASHTHERLECSPESCLTSLTHNERLEVDGSNVDVQSGCNKRLKVCDFDGRLRQNEVDIKSSALIQPKGGCSSLDKRSSYISEVMNLKNRDVSVSITHSAALEGYDGMHKQGGMSTCERACTPFHFVGRPEPRRAALSVDQVMGFSVHHEPNRMQGSSSTLNLCDTDSYMAKGIDLNMNNDGNGFERRGFDLN</sequence>
<reference evidence="5" key="1">
    <citation type="submission" date="2021-08" db="EMBL/GenBank/DDBJ databases">
        <title>WGS assembly of Ceratopteris richardii.</title>
        <authorList>
            <person name="Marchant D.B."/>
            <person name="Chen G."/>
            <person name="Jenkins J."/>
            <person name="Shu S."/>
            <person name="Leebens-Mack J."/>
            <person name="Grimwood J."/>
            <person name="Schmutz J."/>
            <person name="Soltis P."/>
            <person name="Soltis D."/>
            <person name="Chen Z.-H."/>
        </authorList>
    </citation>
    <scope>NUCLEOTIDE SEQUENCE</scope>
    <source>
        <strain evidence="5">Whitten #5841</strain>
        <tissue evidence="5">Leaf</tissue>
    </source>
</reference>
<dbReference type="PANTHER" id="PTHR31499">
    <property type="entry name" value="MYB FAMILY TRANSCRIPTION FACTOR PHL11"/>
    <property type="match status" value="1"/>
</dbReference>
<evidence type="ECO:0000256" key="2">
    <source>
        <dbReference type="ARBA" id="ARBA00023163"/>
    </source>
</evidence>
<dbReference type="Pfam" id="PF14379">
    <property type="entry name" value="Myb_CC_LHEQLE"/>
    <property type="match status" value="1"/>
</dbReference>
<evidence type="ECO:0000313" key="6">
    <source>
        <dbReference type="Proteomes" id="UP000825935"/>
    </source>
</evidence>
<keyword evidence="1" id="KW-0805">Transcription regulation</keyword>
<dbReference type="EMBL" id="CM035436">
    <property type="protein sequence ID" value="KAH7289264.1"/>
    <property type="molecule type" value="Genomic_DNA"/>
</dbReference>
<dbReference type="PANTHER" id="PTHR31499:SF43">
    <property type="entry name" value="MYB FAMILY TRANSCRIPTION FACTOR APL"/>
    <property type="match status" value="1"/>
</dbReference>
<dbReference type="EMBL" id="CM035436">
    <property type="protein sequence ID" value="KAH7289266.1"/>
    <property type="molecule type" value="Genomic_DNA"/>
</dbReference>
<dbReference type="SUPFAM" id="SSF46689">
    <property type="entry name" value="Homeodomain-like"/>
    <property type="match status" value="1"/>
</dbReference>
<dbReference type="InterPro" id="IPR046955">
    <property type="entry name" value="PHR1-like"/>
</dbReference>
<dbReference type="InterPro" id="IPR017930">
    <property type="entry name" value="Myb_dom"/>
</dbReference>
<feature type="domain" description="HTH myb-type" evidence="4">
    <location>
        <begin position="42"/>
        <end position="102"/>
    </location>
</feature>
<evidence type="ECO:0000256" key="1">
    <source>
        <dbReference type="ARBA" id="ARBA00023015"/>
    </source>
</evidence>
<dbReference type="InterPro" id="IPR006447">
    <property type="entry name" value="Myb_dom_plants"/>
</dbReference>
<dbReference type="GO" id="GO:0003677">
    <property type="term" value="F:DNA binding"/>
    <property type="evidence" value="ECO:0007669"/>
    <property type="project" value="InterPro"/>
</dbReference>
<keyword evidence="2" id="KW-0804">Transcription</keyword>
<dbReference type="OMA" id="ASERDQM"/>
<dbReference type="EMBL" id="CM035436">
    <property type="protein sequence ID" value="KAH7289265.1"/>
    <property type="molecule type" value="Genomic_DNA"/>
</dbReference>
<dbReference type="Proteomes" id="UP000825935">
    <property type="component" value="Chromosome 31"/>
</dbReference>
<keyword evidence="6" id="KW-1185">Reference proteome</keyword>
<gene>
    <name evidence="5" type="ORF">KP509_31G067100</name>
</gene>
<dbReference type="Gene3D" id="1.10.10.60">
    <property type="entry name" value="Homeodomain-like"/>
    <property type="match status" value="1"/>
</dbReference>
<organism evidence="5 6">
    <name type="scientific">Ceratopteris richardii</name>
    <name type="common">Triangle waterfern</name>
    <dbReference type="NCBI Taxonomy" id="49495"/>
    <lineage>
        <taxon>Eukaryota</taxon>
        <taxon>Viridiplantae</taxon>
        <taxon>Streptophyta</taxon>
        <taxon>Embryophyta</taxon>
        <taxon>Tracheophyta</taxon>
        <taxon>Polypodiopsida</taxon>
        <taxon>Polypodiidae</taxon>
        <taxon>Polypodiales</taxon>
        <taxon>Pteridineae</taxon>
        <taxon>Pteridaceae</taxon>
        <taxon>Parkerioideae</taxon>
        <taxon>Ceratopteris</taxon>
    </lineage>
</organism>